<evidence type="ECO:0000313" key="3">
    <source>
        <dbReference type="Proteomes" id="UP000199651"/>
    </source>
</evidence>
<protein>
    <submittedName>
        <fullName evidence="2">Uncharacterized protein</fullName>
    </submittedName>
</protein>
<proteinExistence type="predicted"/>
<reference evidence="3" key="1">
    <citation type="submission" date="2016-10" db="EMBL/GenBank/DDBJ databases">
        <authorList>
            <person name="Varghese N."/>
            <person name="Submissions S."/>
        </authorList>
    </citation>
    <scope>NUCLEOTIDE SEQUENCE [LARGE SCALE GENOMIC DNA]</scope>
    <source>
        <strain evidence="3">IBRC-M 10655</strain>
    </source>
</reference>
<feature type="region of interest" description="Disordered" evidence="1">
    <location>
        <begin position="29"/>
        <end position="87"/>
    </location>
</feature>
<keyword evidence="3" id="KW-1185">Reference proteome</keyword>
<gene>
    <name evidence="2" type="ORF">SAMN05192558_104138</name>
</gene>
<sequence>MAANHYPDGLTPRVIAALQREVYDELKREGYPLPSDSGVERGHRRTAVETETVDDHTEPAVGDGVARLTEPDSAGSGDAAELTSDAA</sequence>
<dbReference type="STRING" id="504798.SAMN05421871_109159"/>
<dbReference type="EMBL" id="FNJB01000004">
    <property type="protein sequence ID" value="SDO67241.1"/>
    <property type="molecule type" value="Genomic_DNA"/>
</dbReference>
<organism evidence="2 3">
    <name type="scientific">Actinokineospora alba</name>
    <dbReference type="NCBI Taxonomy" id="504798"/>
    <lineage>
        <taxon>Bacteria</taxon>
        <taxon>Bacillati</taxon>
        <taxon>Actinomycetota</taxon>
        <taxon>Actinomycetes</taxon>
        <taxon>Pseudonocardiales</taxon>
        <taxon>Pseudonocardiaceae</taxon>
        <taxon>Actinokineospora</taxon>
    </lineage>
</organism>
<accession>A0A1H0LGU7</accession>
<name>A0A1H0LGU7_9PSEU</name>
<dbReference type="AlphaFoldDB" id="A0A1H0LGU7"/>
<evidence type="ECO:0000313" key="2">
    <source>
        <dbReference type="EMBL" id="SDO67241.1"/>
    </source>
</evidence>
<evidence type="ECO:0000256" key="1">
    <source>
        <dbReference type="SAM" id="MobiDB-lite"/>
    </source>
</evidence>
<dbReference type="Proteomes" id="UP000199651">
    <property type="component" value="Unassembled WGS sequence"/>
</dbReference>